<keyword evidence="1" id="KW-0812">Transmembrane</keyword>
<feature type="transmembrane region" description="Helical" evidence="1">
    <location>
        <begin position="224"/>
        <end position="245"/>
    </location>
</feature>
<dbReference type="RefSeq" id="WP_085220883.1">
    <property type="nucleotide sequence ID" value="NZ_AP022576.1"/>
</dbReference>
<dbReference type="InterPro" id="IPR025110">
    <property type="entry name" value="AMP-bd_C"/>
</dbReference>
<feature type="domain" description="AMP-binding enzyme C-terminal" evidence="3">
    <location>
        <begin position="431"/>
        <end position="509"/>
    </location>
</feature>
<dbReference type="InterPro" id="IPR000873">
    <property type="entry name" value="AMP-dep_synth/lig_dom"/>
</dbReference>
<sequence>MPGDCTVAEVLRRQARSRDDHPLLVCDAERISYADADARSAELARGLIALGAGKGTHVGVLYPNGPAFVIAMLAAARIGAVVVPFSTFVTAREMREQLVDSDVEILLAAASFRSHDYVRRLAEVLSVGDLESRLFSPAAPQLRHVAITHEPAYERSGSVDPALLDAIEADVDGCDPLAIAYTSGSTSTPKGVVHTHAALLGHQRNLNRIRGLTAADKLFCNSPFFWIGGFAFGLLATLVAGSTLVCSNASDAGATLDLLEAEKPTMTNGFVAGIAHLAEHPSYAERDLSSMRRGNLYPIMAPDTRPADPELRHNMLGMTEAGSVVLIAEDEADQPEARRGSFGKPAPGFETMLIDPDTGECVAVGEVGELCIRGPYVMQGYYKRAREECFDADGWLHTGDLVRTDADGFVYFVGRRSAMIKTAGANVSATEVEKAITKVTGGAPAYVIGLPDARRGQLVAAVVVRTDGAAAFDDAALRERLKAELSAYKIPKRFITVARADLPLMSSGKVDLRRLRKLFDA</sequence>
<dbReference type="STRING" id="292462.AWC05_14625"/>
<comment type="caution">
    <text evidence="4">The sequence shown here is derived from an EMBL/GenBank/DDBJ whole genome shotgun (WGS) entry which is preliminary data.</text>
</comment>
<gene>
    <name evidence="4" type="ORF">AWC05_14625</name>
</gene>
<keyword evidence="1" id="KW-0472">Membrane</keyword>
<evidence type="ECO:0000313" key="5">
    <source>
        <dbReference type="Proteomes" id="UP000193010"/>
    </source>
</evidence>
<protein>
    <submittedName>
        <fullName evidence="4">AMP-binding protein</fullName>
    </submittedName>
</protein>
<dbReference type="AlphaFoldDB" id="A0A1X1UE34"/>
<evidence type="ECO:0000259" key="3">
    <source>
        <dbReference type="Pfam" id="PF13193"/>
    </source>
</evidence>
<evidence type="ECO:0000313" key="4">
    <source>
        <dbReference type="EMBL" id="ORV55093.1"/>
    </source>
</evidence>
<dbReference type="Gene3D" id="3.40.50.12780">
    <property type="entry name" value="N-terminal domain of ligase-like"/>
    <property type="match status" value="1"/>
</dbReference>
<dbReference type="CDD" id="cd04433">
    <property type="entry name" value="AFD_class_I"/>
    <property type="match status" value="1"/>
</dbReference>
<dbReference type="InterPro" id="IPR050237">
    <property type="entry name" value="ATP-dep_AMP-bd_enzyme"/>
</dbReference>
<dbReference type="OrthoDB" id="3673338at2"/>
<feature type="transmembrane region" description="Helical" evidence="1">
    <location>
        <begin position="67"/>
        <end position="89"/>
    </location>
</feature>
<organism evidence="4 5">
    <name type="scientific">Mycobacterium florentinum</name>
    <dbReference type="NCBI Taxonomy" id="292462"/>
    <lineage>
        <taxon>Bacteria</taxon>
        <taxon>Bacillati</taxon>
        <taxon>Actinomycetota</taxon>
        <taxon>Actinomycetes</taxon>
        <taxon>Mycobacteriales</taxon>
        <taxon>Mycobacteriaceae</taxon>
        <taxon>Mycobacterium</taxon>
        <taxon>Mycobacterium simiae complex</taxon>
    </lineage>
</organism>
<dbReference type="Gene3D" id="3.30.300.30">
    <property type="match status" value="1"/>
</dbReference>
<dbReference type="InterPro" id="IPR020845">
    <property type="entry name" value="AMP-binding_CS"/>
</dbReference>
<dbReference type="Proteomes" id="UP000193010">
    <property type="component" value="Unassembled WGS sequence"/>
</dbReference>
<accession>A0A1X1UE34</accession>
<evidence type="ECO:0000256" key="1">
    <source>
        <dbReference type="SAM" id="Phobius"/>
    </source>
</evidence>
<dbReference type="Pfam" id="PF13193">
    <property type="entry name" value="AMP-binding_C"/>
    <property type="match status" value="1"/>
</dbReference>
<dbReference type="SUPFAM" id="SSF56801">
    <property type="entry name" value="Acetyl-CoA synthetase-like"/>
    <property type="match status" value="1"/>
</dbReference>
<dbReference type="InterPro" id="IPR045851">
    <property type="entry name" value="AMP-bd_C_sf"/>
</dbReference>
<name>A0A1X1UE34_MYCFL</name>
<dbReference type="Pfam" id="PF00501">
    <property type="entry name" value="AMP-binding"/>
    <property type="match status" value="1"/>
</dbReference>
<dbReference type="PANTHER" id="PTHR43767">
    <property type="entry name" value="LONG-CHAIN-FATTY-ACID--COA LIGASE"/>
    <property type="match status" value="1"/>
</dbReference>
<proteinExistence type="predicted"/>
<dbReference type="PROSITE" id="PS00455">
    <property type="entry name" value="AMP_BINDING"/>
    <property type="match status" value="1"/>
</dbReference>
<dbReference type="InterPro" id="IPR042099">
    <property type="entry name" value="ANL_N_sf"/>
</dbReference>
<reference evidence="4 5" key="1">
    <citation type="submission" date="2016-01" db="EMBL/GenBank/DDBJ databases">
        <title>The new phylogeny of the genus Mycobacterium.</title>
        <authorList>
            <person name="Tarcisio F."/>
            <person name="Conor M."/>
            <person name="Antonella G."/>
            <person name="Elisabetta G."/>
            <person name="Giulia F.S."/>
            <person name="Sara T."/>
            <person name="Anna F."/>
            <person name="Clotilde B."/>
            <person name="Roberto B."/>
            <person name="Veronica D.S."/>
            <person name="Fabio R."/>
            <person name="Monica P."/>
            <person name="Olivier J."/>
            <person name="Enrico T."/>
            <person name="Nicola S."/>
        </authorList>
    </citation>
    <scope>NUCLEOTIDE SEQUENCE [LARGE SCALE GENOMIC DNA]</scope>
    <source>
        <strain evidence="4 5">DSM 44852</strain>
    </source>
</reference>
<dbReference type="PANTHER" id="PTHR43767:SF1">
    <property type="entry name" value="NONRIBOSOMAL PEPTIDE SYNTHASE PES1 (EUROFUNG)-RELATED"/>
    <property type="match status" value="1"/>
</dbReference>
<feature type="domain" description="AMP-dependent synthetase/ligase" evidence="2">
    <location>
        <begin position="11"/>
        <end position="382"/>
    </location>
</feature>
<evidence type="ECO:0000259" key="2">
    <source>
        <dbReference type="Pfam" id="PF00501"/>
    </source>
</evidence>
<dbReference type="GO" id="GO:0016878">
    <property type="term" value="F:acid-thiol ligase activity"/>
    <property type="evidence" value="ECO:0007669"/>
    <property type="project" value="UniProtKB-ARBA"/>
</dbReference>
<keyword evidence="5" id="KW-1185">Reference proteome</keyword>
<dbReference type="EMBL" id="LQOV01000007">
    <property type="protein sequence ID" value="ORV55093.1"/>
    <property type="molecule type" value="Genomic_DNA"/>
</dbReference>
<keyword evidence="1" id="KW-1133">Transmembrane helix</keyword>